<evidence type="ECO:0000313" key="1">
    <source>
        <dbReference type="EMBL" id="CAB4861460.1"/>
    </source>
</evidence>
<dbReference type="EMBL" id="CAFBLQ010000016">
    <property type="protein sequence ID" value="CAB4861460.1"/>
    <property type="molecule type" value="Genomic_DNA"/>
</dbReference>
<organism evidence="1">
    <name type="scientific">freshwater metagenome</name>
    <dbReference type="NCBI Taxonomy" id="449393"/>
    <lineage>
        <taxon>unclassified sequences</taxon>
        <taxon>metagenomes</taxon>
        <taxon>ecological metagenomes</taxon>
    </lineage>
</organism>
<name>A0A6J7CUQ0_9ZZZZ</name>
<protein>
    <submittedName>
        <fullName evidence="1">Unannotated protein</fullName>
    </submittedName>
</protein>
<sequence>MSRERLRAPCRNACAYEWPDQFFEPSALGRIGERAARYRSSVDDSRGSDLWTPALDDRLANLRSVIELVNDGVRREGLGAEALERGERG</sequence>
<accession>A0A6J7CUQ0</accession>
<gene>
    <name evidence="1" type="ORF">UFOPK3423_00253</name>
</gene>
<dbReference type="AlphaFoldDB" id="A0A6J7CUQ0"/>
<reference evidence="1" key="1">
    <citation type="submission" date="2020-05" db="EMBL/GenBank/DDBJ databases">
        <authorList>
            <person name="Chiriac C."/>
            <person name="Salcher M."/>
            <person name="Ghai R."/>
            <person name="Kavagutti S V."/>
        </authorList>
    </citation>
    <scope>NUCLEOTIDE SEQUENCE</scope>
</reference>
<proteinExistence type="predicted"/>